<keyword evidence="1" id="KW-0812">Transmembrane</keyword>
<accession>A0A2D1U721</accession>
<evidence type="ECO:0000313" key="3">
    <source>
        <dbReference type="Proteomes" id="UP000223749"/>
    </source>
</evidence>
<reference evidence="2 3" key="1">
    <citation type="submission" date="2017-10" db="EMBL/GenBank/DDBJ databases">
        <title>Whole genome of Pedobacter ginsengisoli T01R-27 isolated from tomato rhizosphere.</title>
        <authorList>
            <person name="Weon H.-Y."/>
            <person name="Lee S.A."/>
            <person name="Sang M.K."/>
            <person name="Song J."/>
        </authorList>
    </citation>
    <scope>NUCLEOTIDE SEQUENCE [LARGE SCALE GENOMIC DNA]</scope>
    <source>
        <strain evidence="2 3">T01R-27</strain>
    </source>
</reference>
<dbReference type="RefSeq" id="WP_099439333.1">
    <property type="nucleotide sequence ID" value="NZ_CP024091.1"/>
</dbReference>
<dbReference type="OrthoDB" id="800022at2"/>
<keyword evidence="3" id="KW-1185">Reference proteome</keyword>
<protein>
    <submittedName>
        <fullName evidence="2">Uncharacterized protein</fullName>
    </submittedName>
</protein>
<dbReference type="EMBL" id="CP024091">
    <property type="protein sequence ID" value="ATP57409.1"/>
    <property type="molecule type" value="Genomic_DNA"/>
</dbReference>
<organism evidence="2 3">
    <name type="scientific">Pedobacter ginsengisoli</name>
    <dbReference type="NCBI Taxonomy" id="363852"/>
    <lineage>
        <taxon>Bacteria</taxon>
        <taxon>Pseudomonadati</taxon>
        <taxon>Bacteroidota</taxon>
        <taxon>Sphingobacteriia</taxon>
        <taxon>Sphingobacteriales</taxon>
        <taxon>Sphingobacteriaceae</taxon>
        <taxon>Pedobacter</taxon>
    </lineage>
</organism>
<dbReference type="Proteomes" id="UP000223749">
    <property type="component" value="Chromosome"/>
</dbReference>
<evidence type="ECO:0000256" key="1">
    <source>
        <dbReference type="SAM" id="Phobius"/>
    </source>
</evidence>
<keyword evidence="1" id="KW-0472">Membrane</keyword>
<sequence length="167" mass="19399">MILYRGNKLETKITDMLNHVTWTQYLCGILALTFIYYTWIVIRFYRQDLRARYRGKKNTFLQPLEPPATEQQLPDQVIADQTITATQNGEKTFDRIESLIGELKSQIHQKQGGTGETGLLEKLRTVIHAYPDLKDSPFRPSINEMIISECQLVEISPPDETELQQLW</sequence>
<name>A0A2D1U721_9SPHI</name>
<dbReference type="AlphaFoldDB" id="A0A2D1U721"/>
<proteinExistence type="predicted"/>
<keyword evidence="1" id="KW-1133">Transmembrane helix</keyword>
<dbReference type="KEGG" id="pgs:CPT03_13480"/>
<gene>
    <name evidence="2" type="ORF">CPT03_13480</name>
</gene>
<evidence type="ECO:0000313" key="2">
    <source>
        <dbReference type="EMBL" id="ATP57409.1"/>
    </source>
</evidence>
<feature type="transmembrane region" description="Helical" evidence="1">
    <location>
        <begin position="22"/>
        <end position="45"/>
    </location>
</feature>